<dbReference type="InterPro" id="IPR037120">
    <property type="entry name" value="Haem_peroxidase_sf_animal"/>
</dbReference>
<evidence type="ECO:0000256" key="15">
    <source>
        <dbReference type="SAM" id="MobiDB-lite"/>
    </source>
</evidence>
<evidence type="ECO:0000256" key="13">
    <source>
        <dbReference type="ARBA" id="ARBA00023160"/>
    </source>
</evidence>
<dbReference type="Proteomes" id="UP000886520">
    <property type="component" value="Chromosome 1"/>
</dbReference>
<evidence type="ECO:0000256" key="10">
    <source>
        <dbReference type="ARBA" id="ARBA00023002"/>
    </source>
</evidence>
<evidence type="ECO:0000256" key="1">
    <source>
        <dbReference type="ARBA" id="ARBA00001913"/>
    </source>
</evidence>
<evidence type="ECO:0000256" key="7">
    <source>
        <dbReference type="ARBA" id="ARBA00022821"/>
    </source>
</evidence>
<gene>
    <name evidence="16" type="ORF">GOP47_0000563</name>
</gene>
<dbReference type="Gene3D" id="1.10.640.10">
    <property type="entry name" value="Haem peroxidase domain superfamily, animal type"/>
    <property type="match status" value="1"/>
</dbReference>
<keyword evidence="12" id="KW-0443">Lipid metabolism</keyword>
<dbReference type="CDD" id="cd09818">
    <property type="entry name" value="PIOX_like"/>
    <property type="match status" value="1"/>
</dbReference>
<evidence type="ECO:0000256" key="3">
    <source>
        <dbReference type="ARBA" id="ARBA00022559"/>
    </source>
</evidence>
<dbReference type="PANTHER" id="PTHR11903">
    <property type="entry name" value="PROSTAGLANDIN G/H SYNTHASE"/>
    <property type="match status" value="1"/>
</dbReference>
<dbReference type="GO" id="GO:0006979">
    <property type="term" value="P:response to oxidative stress"/>
    <property type="evidence" value="ECO:0007669"/>
    <property type="project" value="InterPro"/>
</dbReference>
<evidence type="ECO:0000256" key="5">
    <source>
        <dbReference type="ARBA" id="ARBA00022723"/>
    </source>
</evidence>
<protein>
    <submittedName>
        <fullName evidence="16">Uncharacterized protein</fullName>
    </submittedName>
</protein>
<sequence>MGLLDHLLGFNTAFMEWLKPELPPLFSKMTLIDKFLFLVIHTIDRHYPWHRLPVFLGLVYLEVRRGLHQRYSLINVGQAPMSIRFNPSEIPYRTANGEFNDPFNSDAGEQGSYFGRNLAPSPNYDNKKSKSNPSLNDPHPTLVATKLLARKKLVDNGTQFNMLAGAWIQFMIHDWVDHEEDMDSPQVELVAPSSVSSACPLKSYKFHPTKQYFVDNYEVPIGHKNIRTPWWDGSVIYGNNSKTLAKVRTFKDGKLKIGDNGLLQISLEDGLPISGDIRNSWVGVSLLQILFIKEHNAICDKIKSSHPHYSDEQLYRYARLVVAAVIAKVHTIDWTVELLKMDTLYVGMRANWYGILGKKFKDAFGHTGSQLLSGYIGMRKPENHGVPYSLTEDFVGVYRMHSLLPDSITLRNINDTTSKANKIPQIENEIPTANLIHVDGEKLLTKVGFDALLVSMGHQSSGALTLWNYPTWMRELIPQDVDTKDRENLVDLPSLEIYRDRERHVPRYNEFRRKLLMVPIKNWKDLTDDEDTIATLHEVYGNNVELMDLLVGLMAEKKIKGYAISETAFYIFLLMASRRLEADRFFTSEFNDEVYTKEGLDWVNNTESLKDVLTRHYKHIIDQWINPDISAFSVWSADAPGKNLIPILFRIP</sequence>
<dbReference type="GO" id="GO:0016702">
    <property type="term" value="F:oxidoreductase activity, acting on single donors with incorporation of molecular oxygen, incorporation of two atoms of oxygen"/>
    <property type="evidence" value="ECO:0007669"/>
    <property type="project" value="TreeGrafter"/>
</dbReference>
<comment type="cofactor">
    <cofactor evidence="1">
        <name>Ca(2+)</name>
        <dbReference type="ChEBI" id="CHEBI:29108"/>
    </cofactor>
</comment>
<evidence type="ECO:0000256" key="11">
    <source>
        <dbReference type="ARBA" id="ARBA00023004"/>
    </source>
</evidence>
<reference evidence="16" key="1">
    <citation type="submission" date="2021-01" db="EMBL/GenBank/DDBJ databases">
        <title>Adiantum capillus-veneris genome.</title>
        <authorList>
            <person name="Fang Y."/>
            <person name="Liao Q."/>
        </authorList>
    </citation>
    <scope>NUCLEOTIDE SEQUENCE</scope>
    <source>
        <strain evidence="16">H3</strain>
        <tissue evidence="16">Leaf</tissue>
    </source>
</reference>
<evidence type="ECO:0000256" key="8">
    <source>
        <dbReference type="ARBA" id="ARBA00022832"/>
    </source>
</evidence>
<dbReference type="InterPro" id="IPR010255">
    <property type="entry name" value="Haem_peroxidase_sf"/>
</dbReference>
<evidence type="ECO:0000313" key="17">
    <source>
        <dbReference type="Proteomes" id="UP000886520"/>
    </source>
</evidence>
<proteinExistence type="predicted"/>
<evidence type="ECO:0000256" key="14">
    <source>
        <dbReference type="PIRSR" id="PIRSR619791-2"/>
    </source>
</evidence>
<dbReference type="AlphaFoldDB" id="A0A9D4VE43"/>
<feature type="region of interest" description="Disordered" evidence="15">
    <location>
        <begin position="118"/>
        <end position="139"/>
    </location>
</feature>
<dbReference type="GO" id="GO:0046872">
    <property type="term" value="F:metal ion binding"/>
    <property type="evidence" value="ECO:0007669"/>
    <property type="project" value="UniProtKB-KW"/>
</dbReference>
<comment type="caution">
    <text evidence="16">The sequence shown here is derived from an EMBL/GenBank/DDBJ whole genome shotgun (WGS) entry which is preliminary data.</text>
</comment>
<dbReference type="SUPFAM" id="SSF48113">
    <property type="entry name" value="Heme-dependent peroxidases"/>
    <property type="match status" value="1"/>
</dbReference>
<dbReference type="PROSITE" id="PS50292">
    <property type="entry name" value="PEROXIDASE_3"/>
    <property type="match status" value="1"/>
</dbReference>
<dbReference type="InterPro" id="IPR019791">
    <property type="entry name" value="Haem_peroxidase_animal"/>
</dbReference>
<dbReference type="GO" id="GO:0006952">
    <property type="term" value="P:defense response"/>
    <property type="evidence" value="ECO:0007669"/>
    <property type="project" value="UniProtKB-KW"/>
</dbReference>
<evidence type="ECO:0000313" key="16">
    <source>
        <dbReference type="EMBL" id="KAI5084394.1"/>
    </source>
</evidence>
<dbReference type="InterPro" id="IPR050783">
    <property type="entry name" value="Oxylipin_biosynth_metab"/>
</dbReference>
<evidence type="ECO:0000256" key="2">
    <source>
        <dbReference type="ARBA" id="ARBA00022516"/>
    </source>
</evidence>
<dbReference type="EMBL" id="JABFUD020000001">
    <property type="protein sequence ID" value="KAI5084394.1"/>
    <property type="molecule type" value="Genomic_DNA"/>
</dbReference>
<dbReference type="PANTHER" id="PTHR11903:SF11">
    <property type="entry name" value="ALPHA-DIOXYGENASE 1"/>
    <property type="match status" value="1"/>
</dbReference>
<evidence type="ECO:0000256" key="6">
    <source>
        <dbReference type="ARBA" id="ARBA00022767"/>
    </source>
</evidence>
<feature type="binding site" description="axial binding residue" evidence="14">
    <location>
        <position position="401"/>
    </location>
    <ligand>
        <name>heme b</name>
        <dbReference type="ChEBI" id="CHEBI:60344"/>
    </ligand>
    <ligandPart>
        <name>Fe</name>
        <dbReference type="ChEBI" id="CHEBI:18248"/>
    </ligandPart>
</feature>
<keyword evidence="5 14" id="KW-0479">Metal-binding</keyword>
<keyword evidence="11 14" id="KW-0408">Iron</keyword>
<accession>A0A9D4VE43</accession>
<dbReference type="GO" id="GO:0020037">
    <property type="term" value="F:heme binding"/>
    <property type="evidence" value="ECO:0007669"/>
    <property type="project" value="InterPro"/>
</dbReference>
<dbReference type="GO" id="GO:0004601">
    <property type="term" value="F:peroxidase activity"/>
    <property type="evidence" value="ECO:0007669"/>
    <property type="project" value="UniProtKB-KW"/>
</dbReference>
<keyword evidence="9" id="KW-0223">Dioxygenase</keyword>
<dbReference type="Pfam" id="PF03098">
    <property type="entry name" value="An_peroxidase"/>
    <property type="match status" value="1"/>
</dbReference>
<keyword evidence="2" id="KW-0444">Lipid biosynthesis</keyword>
<name>A0A9D4VE43_ADICA</name>
<keyword evidence="8" id="KW-0276">Fatty acid metabolism</keyword>
<evidence type="ECO:0000256" key="12">
    <source>
        <dbReference type="ARBA" id="ARBA00023098"/>
    </source>
</evidence>
<keyword evidence="10" id="KW-0560">Oxidoreductase</keyword>
<evidence type="ECO:0000256" key="4">
    <source>
        <dbReference type="ARBA" id="ARBA00022617"/>
    </source>
</evidence>
<keyword evidence="3" id="KW-0575">Peroxidase</keyword>
<evidence type="ECO:0000256" key="9">
    <source>
        <dbReference type="ARBA" id="ARBA00022964"/>
    </source>
</evidence>
<keyword evidence="4 14" id="KW-0349">Heme</keyword>
<dbReference type="GO" id="GO:0031408">
    <property type="term" value="P:oxylipin biosynthetic process"/>
    <property type="evidence" value="ECO:0007669"/>
    <property type="project" value="UniProtKB-KW"/>
</dbReference>
<keyword evidence="7" id="KW-0611">Plant defense</keyword>
<keyword evidence="6" id="KW-0925">Oxylipin biosynthesis</keyword>
<keyword evidence="17" id="KW-1185">Reference proteome</keyword>
<keyword evidence="13" id="KW-0275">Fatty acid biosynthesis</keyword>
<dbReference type="OrthoDB" id="823504at2759"/>
<dbReference type="InterPro" id="IPR034815">
    <property type="entry name" value="A_dioxygenase"/>
</dbReference>
<dbReference type="GO" id="GO:0006633">
    <property type="term" value="P:fatty acid biosynthetic process"/>
    <property type="evidence" value="ECO:0007669"/>
    <property type="project" value="UniProtKB-KW"/>
</dbReference>
<organism evidence="16 17">
    <name type="scientific">Adiantum capillus-veneris</name>
    <name type="common">Maidenhair fern</name>
    <dbReference type="NCBI Taxonomy" id="13818"/>
    <lineage>
        <taxon>Eukaryota</taxon>
        <taxon>Viridiplantae</taxon>
        <taxon>Streptophyta</taxon>
        <taxon>Embryophyta</taxon>
        <taxon>Tracheophyta</taxon>
        <taxon>Polypodiopsida</taxon>
        <taxon>Polypodiidae</taxon>
        <taxon>Polypodiales</taxon>
        <taxon>Pteridineae</taxon>
        <taxon>Pteridaceae</taxon>
        <taxon>Vittarioideae</taxon>
        <taxon>Adiantum</taxon>
    </lineage>
</organism>